<keyword evidence="1" id="KW-0547">Nucleotide-binding</keyword>
<dbReference type="InterPro" id="IPR041679">
    <property type="entry name" value="DNA2/NAM7-like_C"/>
</dbReference>
<keyword evidence="2" id="KW-0378">Hydrolase</keyword>
<evidence type="ECO:0000256" key="3">
    <source>
        <dbReference type="ARBA" id="ARBA00022806"/>
    </source>
</evidence>
<sequence length="2511" mass="280781">MARRVIGKRALLDRWRGIEELEADASLPSNPTKQHRILQKKEEWFSDAFSFLISLSKEIHIWCGNWDLMGPLLETFYNYFKDSSPDSPLKTLWARISQELRQCTQCISQHHQAQEAYVAEYESDTVGPLLSVLRSMDEERVTKHLKEINARINGKECDSESHDIEIVSVMFEVLTFPILFDDHCLVNEFQCFIEAVDGSHELALAGHQQYLGVYALLFLKSGRARSIGLRLAGCMGKLRRATDLEPLQPLLKKCICLLETEVLPSSCDTSRPRVQLERLTVWLGIKSLLGYLEPPAFEEGILERYPIFLSIVLNHVSDDTLEFTYAINCLRLLFEMLGYKLWLKTTFSPSVMRNTLLGQCFHTRNEKSHKEIFDIFQPFLQSLEALQDGEHEKQRRHFLYFLLHQVTQSSNFSFLMRKKARQIALLIIHRGYTMNPPCPPFECAHIWGPSLVCSLKDSSLHSSLRQPSFDLIHTIIVSDASALVSLMLKPHASLYVDMSMSADFNDEEDELPFFHDVEEKESSCWSEFSEQSKLTSRECNDWMCIPMLWVDVLIGMDPSALPISFSKAVFWALSRFSMVESETSKEMELSLRDWLSSYAGQISFLFGWKAPTGSDDGGNKESKNSVKASTLCVPLVRAFKRCAAHFVVQMEQGELRKQWTWEPRMAESLILLLIEPNDNVRQAGRVILEYVSKTRGLASGLQFLCSTASSLSGIYLGLRYALKLVLLDSVVSSFHNLHHLFFVVCKLLKEVADHSQKPPMNSTDDSNVQKFSSEGGFLRQPVFEISPGSSSGHLNIVDPGSWDNFCCLVANSVWPSMLKCLVEGKAFIDSKISQMTCVRLLEMFPVVFERLNSKALKLSGTSDTSMSHFYDFKWLNDLVDWGKSSLVVLSRHWKQCVLSLLNILQVSCHVNSARIIMDIETLISCDIVSIDDVKDQVLRLSISLSRKSSFTSEMKAVKKEPSPFEDLLFERKCSVEEPSSVVDGDVDILVPAENLTKSTVIVVSDDEPEKLVGADVVTSGKGLSQHIDFEDLAPAPGKTGLQNAEQMNSFHVSSSKDLLGAFPLKEVDGHSGGSSQEQGNNASRNDSLSSECLSSGSRAASHVLSKVVAEKEGERGYIPGVTNNYLSQGIATSADKNSSGQTVEHLEVKDNGKEEFICDPYPRERALRNPLTKPALTVPSQQVVDVKKQEKKFTSGLHDISAPQDASDSAQSSLAGQCVDYKNADHACFEGTNSSVAHLESRDTIIKELVRDSEGDPWERAVKLAKSRQSISTNLFVSVPKRKVIQLQVPMENKSGRLQRFGAAVKRFKPPRLDDWYRPILEIDYFSIVGLSSADKVENTTVSNTSFKEVPLCFTSPDQYIEIFRPLILEEFKAQLLNSYVEMPLTEMCCGSLCVLSVERIDDFHIIRCIPDDSEASSSKGCLENDLVLLAKSPIQNASQNIHVVGKVERRDKNNKSRSYILVIRFYLESGSLRSNKVKSLLTERSKWYVSRIMSITPQLREFQALSSLKDNPMLPIILNPVDRVRTYPEPRNADLTMLSLPQQQVLKSSFNNSQLQAIGVAIGTRDSKKSFELSLIQGPPGTGKTRTIVAIVSGLLALRTTQKNDAAMRQYNNPRPSSNSSFNPKPKISQSTAIARAWQDAAFARQLEKEDGKSFPGPVESSVRGRVLICAQSNAAVDELVSRISNEGLYGSDGKMYKPYLVRVGNAKTVHSSSLPFFIDTLVDQRLAEEKSQGDVKNDTSMTSSMVLRSKLERLVDSIRSFETKRANLRDNDSCVKNCLEEGVRKQDDQLEISDTEIEAKLKVLYGQKKSICADLAAAQAREKKDSEEVRAHKHKLRKTILREAEVVVTTLSGCGGDIYGVCYEPISNPRFGNSSEHFLFDAVIIDEAAQALEPATLIPLQLLKSNGTKCVMVGDPKQLPATVLSNIASKFLFECSMFERLQRAGHPVIMLTEQYRMHPEICRFPSLHFYDNKLLNGNTMDMKSKNFHENPYLGPYVFFDVLDGRENRGKNSGALSLYNEPEADAAVEVLRFFKKRYPSEFIGGRIGIVTPYRSQVSLLRSRFSNVFGSDVIADMEFNTIDGFQGREVDILILSTVRASDQSAEEPGCNSSSIGFVADVRRMNVALTRAKLSLWIVGNARTLQANFNWAALLKDAKERNLVISVARPYESIFRKPLSPSRRSHNLVSAESHLRNLKHAKGINCTNQGVKETGGGINCSNQGVKETGGISKRSHERRNEHLDHVVERRTSRHRPDCDVIRTNRKHRTSSSTIGAVERMDDKPSKDLKSTKIVKPAVGDSKDQGQEIGQRSNLVGAPHTGKEREKLDRSNIVQPQKDTGAGIPVLKVSKEVEESSKHGKLGDLSQKKVVVSPSSTEGCHQENGAKVRGNAFSQGGKSEDTFATRKRQRDAVDALLSSALISSKKHEISSRSALVRRQLSPTAAARGANKPSNPSNPSKAQPIASARQRGATLSPHRHSRHPRNTRDHSSSGRDLAEEWKYFKDIIRESKER</sequence>
<keyword evidence="4" id="KW-0067">ATP-binding</keyword>
<dbReference type="OrthoDB" id="6513042at2759"/>
<dbReference type="PANTHER" id="PTHR10887">
    <property type="entry name" value="DNA2/NAM7 HELICASE FAMILY"/>
    <property type="match status" value="1"/>
</dbReference>
<dbReference type="SUPFAM" id="SSF52540">
    <property type="entry name" value="P-loop containing nucleoside triphosphate hydrolases"/>
    <property type="match status" value="1"/>
</dbReference>
<dbReference type="CDD" id="cd18808">
    <property type="entry name" value="SF1_C_Upf1"/>
    <property type="match status" value="1"/>
</dbReference>
<dbReference type="Pfam" id="PF23576">
    <property type="entry name" value="SEN1_barrel"/>
    <property type="match status" value="1"/>
</dbReference>
<feature type="domain" description="Helicase SEN1 beta-barrel" evidence="8">
    <location>
        <begin position="1388"/>
        <end position="1493"/>
    </location>
</feature>
<comment type="caution">
    <text evidence="9">The sequence shown here is derived from an EMBL/GenBank/DDBJ whole genome shotgun (WGS) entry which is preliminary data.</text>
</comment>
<dbReference type="Gene3D" id="3.40.50.300">
    <property type="entry name" value="P-loop containing nucleotide triphosphate hydrolases"/>
    <property type="match status" value="2"/>
</dbReference>
<dbReference type="InterPro" id="IPR027417">
    <property type="entry name" value="P-loop_NTPase"/>
</dbReference>
<organism evidence="9 10">
    <name type="scientific">Cinnamomum micranthum f. kanehirae</name>
    <dbReference type="NCBI Taxonomy" id="337451"/>
    <lineage>
        <taxon>Eukaryota</taxon>
        <taxon>Viridiplantae</taxon>
        <taxon>Streptophyta</taxon>
        <taxon>Embryophyta</taxon>
        <taxon>Tracheophyta</taxon>
        <taxon>Spermatophyta</taxon>
        <taxon>Magnoliopsida</taxon>
        <taxon>Magnoliidae</taxon>
        <taxon>Laurales</taxon>
        <taxon>Lauraceae</taxon>
        <taxon>Cinnamomum</taxon>
    </lineage>
</organism>
<evidence type="ECO:0000259" key="7">
    <source>
        <dbReference type="Pfam" id="PF13087"/>
    </source>
</evidence>
<dbReference type="Proteomes" id="UP000283530">
    <property type="component" value="Unassembled WGS sequence"/>
</dbReference>
<feature type="domain" description="DNA2/NAM7 helicase-like C-terminal" evidence="7">
    <location>
        <begin position="1936"/>
        <end position="2141"/>
    </location>
</feature>
<feature type="compositionally biased region" description="Polar residues" evidence="5">
    <location>
        <begin position="1073"/>
        <end position="1082"/>
    </location>
</feature>
<feature type="compositionally biased region" description="Basic and acidic residues" evidence="5">
    <location>
        <begin position="2237"/>
        <end position="2261"/>
    </location>
</feature>
<dbReference type="GO" id="GO:0005524">
    <property type="term" value="F:ATP binding"/>
    <property type="evidence" value="ECO:0007669"/>
    <property type="project" value="UniProtKB-KW"/>
</dbReference>
<feature type="region of interest" description="Disordered" evidence="5">
    <location>
        <begin position="2353"/>
        <end position="2405"/>
    </location>
</feature>
<evidence type="ECO:0000256" key="2">
    <source>
        <dbReference type="ARBA" id="ARBA00022801"/>
    </source>
</evidence>
<dbReference type="InterPro" id="IPR045055">
    <property type="entry name" value="DNA2/NAM7-like"/>
</dbReference>
<dbReference type="Pfam" id="PF13087">
    <property type="entry name" value="AAA_12"/>
    <property type="match status" value="1"/>
</dbReference>
<dbReference type="InterPro" id="IPR041677">
    <property type="entry name" value="DNA2/NAM7_AAA_11"/>
</dbReference>
<dbReference type="InterPro" id="IPR056474">
    <property type="entry name" value="SEN1_barrel"/>
</dbReference>
<feature type="region of interest" description="Disordered" evidence="5">
    <location>
        <begin position="1064"/>
        <end position="1094"/>
    </location>
</feature>
<dbReference type="Pfam" id="PF13086">
    <property type="entry name" value="AAA_11"/>
    <property type="match status" value="1"/>
</dbReference>
<accession>A0A3S3N3D6</accession>
<feature type="compositionally biased region" description="Low complexity" evidence="5">
    <location>
        <begin position="1083"/>
        <end position="1094"/>
    </location>
</feature>
<keyword evidence="3 9" id="KW-0347">Helicase</keyword>
<dbReference type="EMBL" id="QPKB01000008">
    <property type="protein sequence ID" value="RWR91534.1"/>
    <property type="molecule type" value="Genomic_DNA"/>
</dbReference>
<feature type="compositionally biased region" description="Basic and acidic residues" evidence="5">
    <location>
        <begin position="2277"/>
        <end position="2286"/>
    </location>
</feature>
<dbReference type="InterPro" id="IPR047187">
    <property type="entry name" value="SF1_C_Upf1"/>
</dbReference>
<reference evidence="9 10" key="1">
    <citation type="journal article" date="2019" name="Nat. Plants">
        <title>Stout camphor tree genome fills gaps in understanding of flowering plant genome evolution.</title>
        <authorList>
            <person name="Chaw S.M."/>
            <person name="Liu Y.C."/>
            <person name="Wu Y.W."/>
            <person name="Wang H.Y."/>
            <person name="Lin C.I."/>
            <person name="Wu C.S."/>
            <person name="Ke H.M."/>
            <person name="Chang L.Y."/>
            <person name="Hsu C.Y."/>
            <person name="Yang H.T."/>
            <person name="Sudianto E."/>
            <person name="Hsu M.H."/>
            <person name="Wu K.P."/>
            <person name="Wang L.N."/>
            <person name="Leebens-Mack J.H."/>
            <person name="Tsai I.J."/>
        </authorList>
    </citation>
    <scope>NUCLEOTIDE SEQUENCE [LARGE SCALE GENOMIC DNA]</scope>
    <source>
        <strain evidence="10">cv. Chaw 1501</strain>
        <tissue evidence="9">Young leaves</tissue>
    </source>
</reference>
<dbReference type="GO" id="GO:0005694">
    <property type="term" value="C:chromosome"/>
    <property type="evidence" value="ECO:0007669"/>
    <property type="project" value="UniProtKB-ARBA"/>
</dbReference>
<keyword evidence="10" id="KW-1185">Reference proteome</keyword>
<feature type="region of interest" description="Disordered" evidence="5">
    <location>
        <begin position="2298"/>
        <end position="2326"/>
    </location>
</feature>
<feature type="domain" description="DNA2/NAM7 helicase helicase" evidence="6">
    <location>
        <begin position="1551"/>
        <end position="1928"/>
    </location>
</feature>
<name>A0A3S3N3D6_9MAGN</name>
<feature type="region of interest" description="Disordered" evidence="5">
    <location>
        <begin position="2220"/>
        <end position="2286"/>
    </location>
</feature>
<feature type="region of interest" description="Disordered" evidence="5">
    <location>
        <begin position="2420"/>
        <end position="2493"/>
    </location>
</feature>
<feature type="compositionally biased region" description="Basic and acidic residues" evidence="5">
    <location>
        <begin position="2483"/>
        <end position="2493"/>
    </location>
</feature>
<gene>
    <name evidence="9" type="ORF">CKAN_02069300</name>
</gene>
<proteinExistence type="predicted"/>
<evidence type="ECO:0000313" key="10">
    <source>
        <dbReference type="Proteomes" id="UP000283530"/>
    </source>
</evidence>
<feature type="compositionally biased region" description="Polar residues" evidence="5">
    <location>
        <begin position="2449"/>
        <end position="2458"/>
    </location>
</feature>
<dbReference type="GO" id="GO:0004386">
    <property type="term" value="F:helicase activity"/>
    <property type="evidence" value="ECO:0007669"/>
    <property type="project" value="UniProtKB-KW"/>
</dbReference>
<dbReference type="FunFam" id="3.40.50.300:FF:000326">
    <property type="entry name" value="P-loop containing nucleoside triphosphate hydrolase"/>
    <property type="match status" value="1"/>
</dbReference>
<dbReference type="PANTHER" id="PTHR10887:SF495">
    <property type="entry name" value="HELICASE SENATAXIN ISOFORM X1-RELATED"/>
    <property type="match status" value="1"/>
</dbReference>
<evidence type="ECO:0000256" key="5">
    <source>
        <dbReference type="SAM" id="MobiDB-lite"/>
    </source>
</evidence>
<protein>
    <submittedName>
        <fullName evidence="9">Putative helicase MAGATAMA 3</fullName>
    </submittedName>
</protein>
<evidence type="ECO:0000259" key="6">
    <source>
        <dbReference type="Pfam" id="PF13086"/>
    </source>
</evidence>
<evidence type="ECO:0000256" key="4">
    <source>
        <dbReference type="ARBA" id="ARBA00022840"/>
    </source>
</evidence>
<evidence type="ECO:0000256" key="1">
    <source>
        <dbReference type="ARBA" id="ARBA00022741"/>
    </source>
</evidence>
<evidence type="ECO:0000259" key="8">
    <source>
        <dbReference type="Pfam" id="PF23576"/>
    </source>
</evidence>
<dbReference type="GO" id="GO:0016787">
    <property type="term" value="F:hydrolase activity"/>
    <property type="evidence" value="ECO:0007669"/>
    <property type="project" value="UniProtKB-KW"/>
</dbReference>
<dbReference type="STRING" id="337451.A0A3S3N3D6"/>
<evidence type="ECO:0000313" key="9">
    <source>
        <dbReference type="EMBL" id="RWR91534.1"/>
    </source>
</evidence>
<dbReference type="CDD" id="cd18042">
    <property type="entry name" value="DEXXQc_SETX"/>
    <property type="match status" value="1"/>
</dbReference>